<organism evidence="2 3">
    <name type="scientific">Ceratopteris richardii</name>
    <name type="common">Triangle waterfern</name>
    <dbReference type="NCBI Taxonomy" id="49495"/>
    <lineage>
        <taxon>Eukaryota</taxon>
        <taxon>Viridiplantae</taxon>
        <taxon>Streptophyta</taxon>
        <taxon>Embryophyta</taxon>
        <taxon>Tracheophyta</taxon>
        <taxon>Polypodiopsida</taxon>
        <taxon>Polypodiidae</taxon>
        <taxon>Polypodiales</taxon>
        <taxon>Pteridineae</taxon>
        <taxon>Pteridaceae</taxon>
        <taxon>Parkerioideae</taxon>
        <taxon>Ceratopteris</taxon>
    </lineage>
</organism>
<comment type="caution">
    <text evidence="2">The sequence shown here is derived from an EMBL/GenBank/DDBJ whole genome shotgun (WGS) entry which is preliminary data.</text>
</comment>
<sequence length="141" mass="15764">MGKHKSKGTGSEEGEEEEENKYKTKPMTETAANSEMGNDEEKDEYQDADIKSIPPVSSIAPAPRKRGRPRKVNPKNESSILLPHKDDTVSIDAESKKQKKPESPSAAGKSQGQHHFSKIFTRVPLRREGNRRKSEPRRAAD</sequence>
<reference evidence="2" key="1">
    <citation type="submission" date="2021-08" db="EMBL/GenBank/DDBJ databases">
        <title>WGS assembly of Ceratopteris richardii.</title>
        <authorList>
            <person name="Marchant D.B."/>
            <person name="Chen G."/>
            <person name="Jenkins J."/>
            <person name="Shu S."/>
            <person name="Leebens-Mack J."/>
            <person name="Grimwood J."/>
            <person name="Schmutz J."/>
            <person name="Soltis P."/>
            <person name="Soltis D."/>
            <person name="Chen Z.-H."/>
        </authorList>
    </citation>
    <scope>NUCLEOTIDE SEQUENCE</scope>
    <source>
        <strain evidence="2">Whitten #5841</strain>
        <tissue evidence="2">Leaf</tissue>
    </source>
</reference>
<dbReference type="EMBL" id="CM035443">
    <property type="protein sequence ID" value="KAH7278357.1"/>
    <property type="molecule type" value="Genomic_DNA"/>
</dbReference>
<accession>A0A8T2Q315</accession>
<feature type="compositionally biased region" description="Basic and acidic residues" evidence="1">
    <location>
        <begin position="125"/>
        <end position="141"/>
    </location>
</feature>
<protein>
    <submittedName>
        <fullName evidence="2">Uncharacterized protein</fullName>
    </submittedName>
</protein>
<dbReference type="EMBL" id="CM035443">
    <property type="protein sequence ID" value="KAH7278358.1"/>
    <property type="molecule type" value="Genomic_DNA"/>
</dbReference>
<keyword evidence="3" id="KW-1185">Reference proteome</keyword>
<feature type="compositionally biased region" description="Basic and acidic residues" evidence="1">
    <location>
        <begin position="83"/>
        <end position="102"/>
    </location>
</feature>
<evidence type="ECO:0000313" key="3">
    <source>
        <dbReference type="Proteomes" id="UP000825935"/>
    </source>
</evidence>
<feature type="compositionally biased region" description="Acidic residues" evidence="1">
    <location>
        <begin position="37"/>
        <end position="47"/>
    </location>
</feature>
<dbReference type="Proteomes" id="UP000825935">
    <property type="component" value="Chromosome 38"/>
</dbReference>
<proteinExistence type="predicted"/>
<name>A0A8T2Q315_CERRI</name>
<evidence type="ECO:0000256" key="1">
    <source>
        <dbReference type="SAM" id="MobiDB-lite"/>
    </source>
</evidence>
<feature type="compositionally biased region" description="Basic residues" evidence="1">
    <location>
        <begin position="63"/>
        <end position="73"/>
    </location>
</feature>
<feature type="region of interest" description="Disordered" evidence="1">
    <location>
        <begin position="1"/>
        <end position="141"/>
    </location>
</feature>
<gene>
    <name evidence="2" type="ORF">KP509_38G037600</name>
</gene>
<evidence type="ECO:0000313" key="2">
    <source>
        <dbReference type="EMBL" id="KAH7278357.1"/>
    </source>
</evidence>
<feature type="compositionally biased region" description="Low complexity" evidence="1">
    <location>
        <begin position="52"/>
        <end position="62"/>
    </location>
</feature>
<dbReference type="AlphaFoldDB" id="A0A8T2Q315"/>